<evidence type="ECO:0000313" key="1">
    <source>
        <dbReference type="EnsemblPlants" id="OMERI01G20150.1"/>
    </source>
</evidence>
<evidence type="ECO:0000313" key="2">
    <source>
        <dbReference type="Proteomes" id="UP000008021"/>
    </source>
</evidence>
<dbReference type="EnsemblPlants" id="OMERI01G20150.1">
    <property type="protein sequence ID" value="OMERI01G20150.1"/>
    <property type="gene ID" value="OMERI01G20150"/>
</dbReference>
<keyword evidence="2" id="KW-1185">Reference proteome</keyword>
<protein>
    <submittedName>
        <fullName evidence="1">Uncharacterized protein</fullName>
    </submittedName>
</protein>
<proteinExistence type="predicted"/>
<reference evidence="1" key="2">
    <citation type="submission" date="2018-05" db="EMBL/GenBank/DDBJ databases">
        <title>OmerRS3 (Oryza meridionalis Reference Sequence Version 3).</title>
        <authorList>
            <person name="Zhang J."/>
            <person name="Kudrna D."/>
            <person name="Lee S."/>
            <person name="Talag J."/>
            <person name="Welchert J."/>
            <person name="Wing R.A."/>
        </authorList>
    </citation>
    <scope>NUCLEOTIDE SEQUENCE [LARGE SCALE GENOMIC DNA]</scope>
    <source>
        <strain evidence="1">cv. OR44</strain>
    </source>
</reference>
<accession>A0A0E0C4C4</accession>
<organism evidence="1">
    <name type="scientific">Oryza meridionalis</name>
    <dbReference type="NCBI Taxonomy" id="40149"/>
    <lineage>
        <taxon>Eukaryota</taxon>
        <taxon>Viridiplantae</taxon>
        <taxon>Streptophyta</taxon>
        <taxon>Embryophyta</taxon>
        <taxon>Tracheophyta</taxon>
        <taxon>Spermatophyta</taxon>
        <taxon>Magnoliopsida</taxon>
        <taxon>Liliopsida</taxon>
        <taxon>Poales</taxon>
        <taxon>Poaceae</taxon>
        <taxon>BOP clade</taxon>
        <taxon>Oryzoideae</taxon>
        <taxon>Oryzeae</taxon>
        <taxon>Oryzinae</taxon>
        <taxon>Oryza</taxon>
    </lineage>
</organism>
<name>A0A0E0C4C4_9ORYZ</name>
<dbReference type="Proteomes" id="UP000008021">
    <property type="component" value="Chromosome 1"/>
</dbReference>
<dbReference type="HOGENOM" id="CLU_2780123_0_0_1"/>
<dbReference type="AlphaFoldDB" id="A0A0E0C4C4"/>
<sequence length="69" mass="7746">MQAVDSQSRRRPQWLNMVPNKPLRTIEVLEITEEEAVGREEDLLALAQLAALREGTIAIAGYKPAINIF</sequence>
<reference evidence="1" key="1">
    <citation type="submission" date="2015-04" db="UniProtKB">
        <authorList>
            <consortium name="EnsemblPlants"/>
        </authorList>
    </citation>
    <scope>IDENTIFICATION</scope>
</reference>
<dbReference type="Gramene" id="OMERI01G20150.1">
    <property type="protein sequence ID" value="OMERI01G20150.1"/>
    <property type="gene ID" value="OMERI01G20150"/>
</dbReference>